<keyword evidence="3" id="KW-0804">Transcription</keyword>
<dbReference type="RefSeq" id="WP_382338758.1">
    <property type="nucleotide sequence ID" value="NZ_JBHSSK010000014.1"/>
</dbReference>
<evidence type="ECO:0000256" key="1">
    <source>
        <dbReference type="ARBA" id="ARBA00023015"/>
    </source>
</evidence>
<dbReference type="InterPro" id="IPR011051">
    <property type="entry name" value="RmlC_Cupin_sf"/>
</dbReference>
<dbReference type="SUPFAM" id="SSF46689">
    <property type="entry name" value="Homeodomain-like"/>
    <property type="match status" value="1"/>
</dbReference>
<dbReference type="PANTHER" id="PTHR43280">
    <property type="entry name" value="ARAC-FAMILY TRANSCRIPTIONAL REGULATOR"/>
    <property type="match status" value="1"/>
</dbReference>
<name>A0ABW1SRP0_9LACO</name>
<dbReference type="EMBL" id="JBHSSK010000014">
    <property type="protein sequence ID" value="MFC6206783.1"/>
    <property type="molecule type" value="Genomic_DNA"/>
</dbReference>
<dbReference type="InterPro" id="IPR003313">
    <property type="entry name" value="AraC-bd"/>
</dbReference>
<gene>
    <name evidence="5" type="ORF">ACFP1G_04735</name>
</gene>
<dbReference type="Gene3D" id="1.10.10.60">
    <property type="entry name" value="Homeodomain-like"/>
    <property type="match status" value="1"/>
</dbReference>
<keyword evidence="2" id="KW-0238">DNA-binding</keyword>
<dbReference type="Pfam" id="PF12833">
    <property type="entry name" value="HTH_18"/>
    <property type="match status" value="1"/>
</dbReference>
<evidence type="ECO:0000313" key="6">
    <source>
        <dbReference type="Proteomes" id="UP001596254"/>
    </source>
</evidence>
<proteinExistence type="predicted"/>
<organism evidence="5 6">
    <name type="scientific">Levilactobacillus tongjiangensis</name>
    <dbReference type="NCBI Taxonomy" id="2486023"/>
    <lineage>
        <taxon>Bacteria</taxon>
        <taxon>Bacillati</taxon>
        <taxon>Bacillota</taxon>
        <taxon>Bacilli</taxon>
        <taxon>Lactobacillales</taxon>
        <taxon>Lactobacillaceae</taxon>
        <taxon>Levilactobacillus</taxon>
    </lineage>
</organism>
<protein>
    <submittedName>
        <fullName evidence="5">Helix-turn-helix domain-containing protein</fullName>
    </submittedName>
</protein>
<dbReference type="InterPro" id="IPR009057">
    <property type="entry name" value="Homeodomain-like_sf"/>
</dbReference>
<dbReference type="Pfam" id="PF02311">
    <property type="entry name" value="AraC_binding"/>
    <property type="match status" value="1"/>
</dbReference>
<evidence type="ECO:0000313" key="5">
    <source>
        <dbReference type="EMBL" id="MFC6206783.1"/>
    </source>
</evidence>
<dbReference type="PANTHER" id="PTHR43280:SF27">
    <property type="entry name" value="TRANSCRIPTIONAL REGULATOR MTLR"/>
    <property type="match status" value="1"/>
</dbReference>
<dbReference type="Gene3D" id="2.60.120.10">
    <property type="entry name" value="Jelly Rolls"/>
    <property type="match status" value="1"/>
</dbReference>
<dbReference type="PROSITE" id="PS01124">
    <property type="entry name" value="HTH_ARAC_FAMILY_2"/>
    <property type="match status" value="1"/>
</dbReference>
<dbReference type="SUPFAM" id="SSF51182">
    <property type="entry name" value="RmlC-like cupins"/>
    <property type="match status" value="1"/>
</dbReference>
<keyword evidence="1" id="KW-0805">Transcription regulation</keyword>
<evidence type="ECO:0000259" key="4">
    <source>
        <dbReference type="PROSITE" id="PS01124"/>
    </source>
</evidence>
<dbReference type="SMART" id="SM00342">
    <property type="entry name" value="HTH_ARAC"/>
    <property type="match status" value="1"/>
</dbReference>
<feature type="domain" description="HTH araC/xylS-type" evidence="4">
    <location>
        <begin position="173"/>
        <end position="271"/>
    </location>
</feature>
<dbReference type="InterPro" id="IPR018060">
    <property type="entry name" value="HTH_AraC"/>
</dbReference>
<dbReference type="InterPro" id="IPR014710">
    <property type="entry name" value="RmlC-like_jellyroll"/>
</dbReference>
<reference evidence="6" key="1">
    <citation type="journal article" date="2019" name="Int. J. Syst. Evol. Microbiol.">
        <title>The Global Catalogue of Microorganisms (GCM) 10K type strain sequencing project: providing services to taxonomists for standard genome sequencing and annotation.</title>
        <authorList>
            <consortium name="The Broad Institute Genomics Platform"/>
            <consortium name="The Broad Institute Genome Sequencing Center for Infectious Disease"/>
            <person name="Wu L."/>
            <person name="Ma J."/>
        </authorList>
    </citation>
    <scope>NUCLEOTIDE SEQUENCE [LARGE SCALE GENOMIC DNA]</scope>
    <source>
        <strain evidence="6">CCM 8905</strain>
    </source>
</reference>
<keyword evidence="6" id="KW-1185">Reference proteome</keyword>
<sequence>MSQMTRQHHENVVSNLDIGIRFYESNVATSGYVPFHWHSSIELVCVLAGQLTFQFDGQAHVIRANQFSIVSSGVIHDVTNTPNRSLVLQIPLRFIERYVAHPERLNFSTVGLETTPAYQEVVAAFKRLNQINRERRRGYLIDTGITVLTMLKSLILNFTDPDDPLTESSSSLKSIVIYVNEHYRDKLSVKAVAHQFGYNASYLSRLFKAQTGVTLGRYVYLIRLNNLYRDLIDTDTPVDVLMDKHGLTNRRTAREMFQEMYGSLPKQIRLQYRRERAQRMN</sequence>
<evidence type="ECO:0000256" key="2">
    <source>
        <dbReference type="ARBA" id="ARBA00023125"/>
    </source>
</evidence>
<comment type="caution">
    <text evidence="5">The sequence shown here is derived from an EMBL/GenBank/DDBJ whole genome shotgun (WGS) entry which is preliminary data.</text>
</comment>
<evidence type="ECO:0000256" key="3">
    <source>
        <dbReference type="ARBA" id="ARBA00023163"/>
    </source>
</evidence>
<dbReference type="Proteomes" id="UP001596254">
    <property type="component" value="Unassembled WGS sequence"/>
</dbReference>
<accession>A0ABW1SRP0</accession>